<gene>
    <name evidence="2" type="ORF">L284_00980</name>
</gene>
<dbReference type="Proteomes" id="UP000015527">
    <property type="component" value="Unassembled WGS sequence"/>
</dbReference>
<dbReference type="OrthoDB" id="7511155at2"/>
<dbReference type="EMBL" id="ATHL01000010">
    <property type="protein sequence ID" value="EQB19598.1"/>
    <property type="molecule type" value="Genomic_DNA"/>
</dbReference>
<evidence type="ECO:0000313" key="2">
    <source>
        <dbReference type="EMBL" id="EQB19598.1"/>
    </source>
</evidence>
<organism evidence="2 3">
    <name type="scientific">Novosphingobium lindaniclasticum LE124</name>
    <dbReference type="NCBI Taxonomy" id="1096930"/>
    <lineage>
        <taxon>Bacteria</taxon>
        <taxon>Pseudomonadati</taxon>
        <taxon>Pseudomonadota</taxon>
        <taxon>Alphaproteobacteria</taxon>
        <taxon>Sphingomonadales</taxon>
        <taxon>Sphingomonadaceae</taxon>
        <taxon>Novosphingobium</taxon>
    </lineage>
</organism>
<feature type="compositionally biased region" description="Basic and acidic residues" evidence="1">
    <location>
        <begin position="68"/>
        <end position="92"/>
    </location>
</feature>
<dbReference type="RefSeq" id="WP_021232190.1">
    <property type="nucleotide sequence ID" value="NZ_ATHL01000010.1"/>
</dbReference>
<dbReference type="AlphaFoldDB" id="T0I5G5"/>
<proteinExistence type="predicted"/>
<name>T0I5G5_9SPHN</name>
<reference evidence="2 3" key="1">
    <citation type="journal article" date="2013" name="Genome Announc.">
        <title>Genome Sequence of Novosphingobium lindaniclasticum LE124T, Isolated from a Hexachlorocyclohexane Dumpsite.</title>
        <authorList>
            <person name="Saxena A."/>
            <person name="Nayyar N."/>
            <person name="Sangwan N."/>
            <person name="Kumari R."/>
            <person name="Khurana J.P."/>
            <person name="Lal R."/>
        </authorList>
    </citation>
    <scope>NUCLEOTIDE SEQUENCE [LARGE SCALE GENOMIC DNA]</scope>
    <source>
        <strain evidence="2 3">LE124</strain>
    </source>
</reference>
<feature type="region of interest" description="Disordered" evidence="1">
    <location>
        <begin position="1"/>
        <end position="92"/>
    </location>
</feature>
<accession>T0I5G5</accession>
<keyword evidence="3" id="KW-1185">Reference proteome</keyword>
<evidence type="ECO:0000256" key="1">
    <source>
        <dbReference type="SAM" id="MobiDB-lite"/>
    </source>
</evidence>
<evidence type="ECO:0000313" key="3">
    <source>
        <dbReference type="Proteomes" id="UP000015527"/>
    </source>
</evidence>
<dbReference type="PATRIC" id="fig|1096930.3.peg.194"/>
<sequence length="92" mass="9485">MSGDGEQLGKEARAAQQRLTRATSEGVDAQNATEFDMRSGLAGAEAKPFSNGAGQVPASPEAADQPEGDGRDLISGRRNAGREDGADDKRPG</sequence>
<comment type="caution">
    <text evidence="2">The sequence shown here is derived from an EMBL/GenBank/DDBJ whole genome shotgun (WGS) entry which is preliminary data.</text>
</comment>
<feature type="compositionally biased region" description="Low complexity" evidence="1">
    <location>
        <begin position="14"/>
        <end position="23"/>
    </location>
</feature>
<protein>
    <submittedName>
        <fullName evidence="2">Uncharacterized protein</fullName>
    </submittedName>
</protein>